<keyword evidence="2" id="KW-1133">Transmembrane helix</keyword>
<feature type="non-terminal residue" evidence="3">
    <location>
        <position position="167"/>
    </location>
</feature>
<evidence type="ECO:0000313" key="3">
    <source>
        <dbReference type="EMBL" id="KAJ7045288.1"/>
    </source>
</evidence>
<evidence type="ECO:0000256" key="2">
    <source>
        <dbReference type="SAM" id="Phobius"/>
    </source>
</evidence>
<reference evidence="3" key="1">
    <citation type="submission" date="2023-03" db="EMBL/GenBank/DDBJ databases">
        <title>Massive genome expansion in bonnet fungi (Mycena s.s.) driven by repeated elements and novel gene families across ecological guilds.</title>
        <authorList>
            <consortium name="Lawrence Berkeley National Laboratory"/>
            <person name="Harder C.B."/>
            <person name="Miyauchi S."/>
            <person name="Viragh M."/>
            <person name="Kuo A."/>
            <person name="Thoen E."/>
            <person name="Andreopoulos B."/>
            <person name="Lu D."/>
            <person name="Skrede I."/>
            <person name="Drula E."/>
            <person name="Henrissat B."/>
            <person name="Morin E."/>
            <person name="Kohler A."/>
            <person name="Barry K."/>
            <person name="LaButti K."/>
            <person name="Morin E."/>
            <person name="Salamov A."/>
            <person name="Lipzen A."/>
            <person name="Mereny Z."/>
            <person name="Hegedus B."/>
            <person name="Baldrian P."/>
            <person name="Stursova M."/>
            <person name="Weitz H."/>
            <person name="Taylor A."/>
            <person name="Grigoriev I.V."/>
            <person name="Nagy L.G."/>
            <person name="Martin F."/>
            <person name="Kauserud H."/>
        </authorList>
    </citation>
    <scope>NUCLEOTIDE SEQUENCE</scope>
    <source>
        <strain evidence="3">CBHHK200</strain>
    </source>
</reference>
<evidence type="ECO:0000256" key="1">
    <source>
        <dbReference type="SAM" id="MobiDB-lite"/>
    </source>
</evidence>
<keyword evidence="4" id="KW-1185">Reference proteome</keyword>
<organism evidence="3 4">
    <name type="scientific">Mycena alexandri</name>
    <dbReference type="NCBI Taxonomy" id="1745969"/>
    <lineage>
        <taxon>Eukaryota</taxon>
        <taxon>Fungi</taxon>
        <taxon>Dikarya</taxon>
        <taxon>Basidiomycota</taxon>
        <taxon>Agaricomycotina</taxon>
        <taxon>Agaricomycetes</taxon>
        <taxon>Agaricomycetidae</taxon>
        <taxon>Agaricales</taxon>
        <taxon>Marasmiineae</taxon>
        <taxon>Mycenaceae</taxon>
        <taxon>Mycena</taxon>
    </lineage>
</organism>
<feature type="region of interest" description="Disordered" evidence="1">
    <location>
        <begin position="1"/>
        <end position="25"/>
    </location>
</feature>
<comment type="caution">
    <text evidence="3">The sequence shown here is derived from an EMBL/GenBank/DDBJ whole genome shotgun (WGS) entry which is preliminary data.</text>
</comment>
<dbReference type="Proteomes" id="UP001218188">
    <property type="component" value="Unassembled WGS sequence"/>
</dbReference>
<dbReference type="AlphaFoldDB" id="A0AAD6TJA9"/>
<dbReference type="EMBL" id="JARJCM010000005">
    <property type="protein sequence ID" value="KAJ7045288.1"/>
    <property type="molecule type" value="Genomic_DNA"/>
</dbReference>
<keyword evidence="2" id="KW-0812">Transmembrane</keyword>
<keyword evidence="2" id="KW-0472">Membrane</keyword>
<name>A0AAD6TJA9_9AGAR</name>
<feature type="transmembrane region" description="Helical" evidence="2">
    <location>
        <begin position="65"/>
        <end position="86"/>
    </location>
</feature>
<protein>
    <submittedName>
        <fullName evidence="3">Uncharacterized protein</fullName>
    </submittedName>
</protein>
<sequence length="167" mass="17980">LDTPATPVLPSPQGSDAQPPPYPRQILPPTNSNTFDTVSLAFSSPTVPTCLPCVFTAFFSLCSLFSLPSAFLLLGLSFYSACALCLNTGNFSPPARIRLTIASRPPEGSISFRASAAHAKPRPVITQSSTFRHWSTHQQSASSLHNPETLKFGTPQASRYRLTVQTT</sequence>
<accession>A0AAD6TJA9</accession>
<gene>
    <name evidence="3" type="ORF">C8F04DRAFT_1068354</name>
</gene>
<evidence type="ECO:0000313" key="4">
    <source>
        <dbReference type="Proteomes" id="UP001218188"/>
    </source>
</evidence>
<proteinExistence type="predicted"/>